<dbReference type="Proteomes" id="UP000593892">
    <property type="component" value="Chromosome"/>
</dbReference>
<dbReference type="KEGG" id="pfer:IRI77_32005"/>
<dbReference type="GO" id="GO:0016020">
    <property type="term" value="C:membrane"/>
    <property type="evidence" value="ECO:0007669"/>
    <property type="project" value="GOC"/>
</dbReference>
<dbReference type="InterPro" id="IPR051158">
    <property type="entry name" value="Metallophosphoesterase_sf"/>
</dbReference>
<dbReference type="SUPFAM" id="SSF56300">
    <property type="entry name" value="Metallo-dependent phosphatases"/>
    <property type="match status" value="1"/>
</dbReference>
<proteinExistence type="predicted"/>
<dbReference type="GO" id="GO:0008758">
    <property type="term" value="F:UDP-2,3-diacylglucosamine hydrolase activity"/>
    <property type="evidence" value="ECO:0007669"/>
    <property type="project" value="TreeGrafter"/>
</dbReference>
<dbReference type="GO" id="GO:0009245">
    <property type="term" value="P:lipid A biosynthetic process"/>
    <property type="evidence" value="ECO:0007669"/>
    <property type="project" value="TreeGrafter"/>
</dbReference>
<keyword evidence="1" id="KW-0479">Metal-binding</keyword>
<dbReference type="CDD" id="cd07385">
    <property type="entry name" value="MPP_YkuE_C"/>
    <property type="match status" value="1"/>
</dbReference>
<evidence type="ECO:0000256" key="2">
    <source>
        <dbReference type="ARBA" id="ARBA00022801"/>
    </source>
</evidence>
<dbReference type="PANTHER" id="PTHR31302:SF31">
    <property type="entry name" value="PHOSPHODIESTERASE YAEI"/>
    <property type="match status" value="1"/>
</dbReference>
<feature type="domain" description="Calcineurin-like phosphoesterase" evidence="3">
    <location>
        <begin position="47"/>
        <end position="219"/>
    </location>
</feature>
<dbReference type="PANTHER" id="PTHR31302">
    <property type="entry name" value="TRANSMEMBRANE PROTEIN WITH METALLOPHOSPHOESTERASE DOMAIN-RELATED"/>
    <property type="match status" value="1"/>
</dbReference>
<dbReference type="GO" id="GO:0046872">
    <property type="term" value="F:metal ion binding"/>
    <property type="evidence" value="ECO:0007669"/>
    <property type="project" value="UniProtKB-KW"/>
</dbReference>
<dbReference type="EMBL" id="CP063849">
    <property type="protein sequence ID" value="QOY87338.1"/>
    <property type="molecule type" value="Genomic_DNA"/>
</dbReference>
<dbReference type="AlphaFoldDB" id="A0A7S7SK26"/>
<keyword evidence="2 4" id="KW-0378">Hydrolase</keyword>
<dbReference type="NCBIfam" id="NF008460">
    <property type="entry name" value="PRK11340.1"/>
    <property type="match status" value="1"/>
</dbReference>
<dbReference type="Gene3D" id="3.60.21.10">
    <property type="match status" value="1"/>
</dbReference>
<evidence type="ECO:0000313" key="5">
    <source>
        <dbReference type="Proteomes" id="UP000593892"/>
    </source>
</evidence>
<dbReference type="Pfam" id="PF00149">
    <property type="entry name" value="Metallophos"/>
    <property type="match status" value="1"/>
</dbReference>
<evidence type="ECO:0000259" key="3">
    <source>
        <dbReference type="Pfam" id="PF00149"/>
    </source>
</evidence>
<reference evidence="4 5" key="1">
    <citation type="submission" date="2020-10" db="EMBL/GenBank/DDBJ databases">
        <title>Complete genome sequence of Paludibaculum fermentans P105T, a facultatively anaerobic acidobacterium capable of dissimilatory Fe(III) reduction.</title>
        <authorList>
            <person name="Dedysh S.N."/>
            <person name="Beletsky A.V."/>
            <person name="Kulichevskaya I.S."/>
            <person name="Mardanov A.V."/>
            <person name="Ravin N.V."/>
        </authorList>
    </citation>
    <scope>NUCLEOTIDE SEQUENCE [LARGE SCALE GENOMIC DNA]</scope>
    <source>
        <strain evidence="4 5">P105</strain>
    </source>
</reference>
<protein>
    <submittedName>
        <fullName evidence="4">Phosphodiesterase YaeI</fullName>
        <ecNumber evidence="4">3.1.4.-</ecNumber>
    </submittedName>
</protein>
<sequence>MITRRHLLRGALAAIPAGGCYPVLVEPRWLEVTHTKVKVKTPVRQPLKILQLTDLHWSWCVPTSLIEDAIERGLANNPDIVCLTGDFITRENDVDQAAYLQRLRRLALARPTFAVLGNHDSGTVGPLRSGFTSHRFVERLLEDAGIHLLHNRSQSIDIRGQKWCLAGIGDLWSGEAEPENAFQGAGQDMPRVLLAHNPDSKVVVQPYRWDLMICGHTHGGQVMVPFEGPRYAPVRDKRFVAGLRPWDTRQIYVSRGVGNLGGIRWMCRPEVTLLELSQG</sequence>
<name>A0A7S7SK26_PALFE</name>
<dbReference type="InterPro" id="IPR004843">
    <property type="entry name" value="Calcineurin-like_PHP"/>
</dbReference>
<dbReference type="RefSeq" id="WP_194449007.1">
    <property type="nucleotide sequence ID" value="NZ_CP063849.1"/>
</dbReference>
<gene>
    <name evidence="4" type="primary">yaeI</name>
    <name evidence="4" type="ORF">IRI77_32005</name>
</gene>
<dbReference type="EC" id="3.1.4.-" evidence="4"/>
<evidence type="ECO:0000256" key="1">
    <source>
        <dbReference type="ARBA" id="ARBA00022723"/>
    </source>
</evidence>
<dbReference type="InterPro" id="IPR029052">
    <property type="entry name" value="Metallo-depent_PP-like"/>
</dbReference>
<accession>A0A7S7SK26</accession>
<organism evidence="4 5">
    <name type="scientific">Paludibaculum fermentans</name>
    <dbReference type="NCBI Taxonomy" id="1473598"/>
    <lineage>
        <taxon>Bacteria</taxon>
        <taxon>Pseudomonadati</taxon>
        <taxon>Acidobacteriota</taxon>
        <taxon>Terriglobia</taxon>
        <taxon>Bryobacterales</taxon>
        <taxon>Bryobacteraceae</taxon>
        <taxon>Paludibaculum</taxon>
    </lineage>
</organism>
<evidence type="ECO:0000313" key="4">
    <source>
        <dbReference type="EMBL" id="QOY87338.1"/>
    </source>
</evidence>
<keyword evidence="5" id="KW-1185">Reference proteome</keyword>